<dbReference type="Pfam" id="PF13349">
    <property type="entry name" value="DUF4097"/>
    <property type="match status" value="1"/>
</dbReference>
<accession>B1ZXZ3</accession>
<dbReference type="PANTHER" id="PTHR34094:SF1">
    <property type="entry name" value="PROTEIN FAM185A"/>
    <property type="match status" value="1"/>
</dbReference>
<dbReference type="EMBL" id="CP001032">
    <property type="protein sequence ID" value="ACB75192.1"/>
    <property type="molecule type" value="Genomic_DNA"/>
</dbReference>
<feature type="chain" id="PRO_5002772867" description="DUF4097 domain-containing protein" evidence="1">
    <location>
        <begin position="23"/>
        <end position="308"/>
    </location>
</feature>
<evidence type="ECO:0000313" key="4">
    <source>
        <dbReference type="Proteomes" id="UP000007013"/>
    </source>
</evidence>
<protein>
    <recommendedName>
        <fullName evidence="2">DUF4097 domain-containing protein</fullName>
    </recommendedName>
</protein>
<evidence type="ECO:0000259" key="2">
    <source>
        <dbReference type="Pfam" id="PF13349"/>
    </source>
</evidence>
<reference evidence="3 4" key="1">
    <citation type="journal article" date="2011" name="J. Bacteriol.">
        <title>Genome sequence of the verrucomicrobium Opitutus terrae PB90-1, an abundant inhabitant of rice paddy soil ecosystems.</title>
        <authorList>
            <person name="van Passel M.W."/>
            <person name="Kant R."/>
            <person name="Palva A."/>
            <person name="Copeland A."/>
            <person name="Lucas S."/>
            <person name="Lapidus A."/>
            <person name="Glavina del Rio T."/>
            <person name="Pitluck S."/>
            <person name="Goltsman E."/>
            <person name="Clum A."/>
            <person name="Sun H."/>
            <person name="Schmutz J."/>
            <person name="Larimer F.W."/>
            <person name="Land M.L."/>
            <person name="Hauser L."/>
            <person name="Kyrpides N."/>
            <person name="Mikhailova N."/>
            <person name="Richardson P.P."/>
            <person name="Janssen P.H."/>
            <person name="de Vos W.M."/>
            <person name="Smidt H."/>
        </authorList>
    </citation>
    <scope>NUCLEOTIDE SEQUENCE [LARGE SCALE GENOMIC DNA]</scope>
    <source>
        <strain evidence="4">DSM 11246 / JCM 15787 / PB90-1</strain>
    </source>
</reference>
<dbReference type="AlphaFoldDB" id="B1ZXZ3"/>
<dbReference type="InterPro" id="IPR025164">
    <property type="entry name" value="Toastrack_DUF4097"/>
</dbReference>
<dbReference type="PANTHER" id="PTHR34094">
    <property type="match status" value="1"/>
</dbReference>
<proteinExistence type="predicted"/>
<feature type="signal peptide" evidence="1">
    <location>
        <begin position="1"/>
        <end position="22"/>
    </location>
</feature>
<sequence>MKPHTLLIAAGLLAVVPVSASAKIERVIEKTFAVQPGEMLRVETQGGNIRVQTADDNKVTVVATERIKASSEAEADELLKNLEMTIEQDGEGVLAKAKYEKRMWGSLPVQVDFTVTVPRRYNANLRTSGGNVKLGDLDGRVEARTSGGDIGLGKISGDIAAHTSGGNVTLEEGGGRVKLGTSGGNVRVERAVGETDLNTSGGNIEVKSVEGQVTAGTSGGDVRAGINGALKGDCVLKTSGGNVRAVVDRTVGFQLDASTSGGSVHAEGLTITIDKGGAGRSRLSGKVNGGGPLLKLHTSGGDVVIETQ</sequence>
<name>B1ZXZ3_OPITP</name>
<dbReference type="HOGENOM" id="CLU_064050_0_0_0"/>
<dbReference type="OrthoDB" id="187423at2"/>
<keyword evidence="1" id="KW-0732">Signal</keyword>
<dbReference type="eggNOG" id="COG3595">
    <property type="taxonomic scope" value="Bacteria"/>
</dbReference>
<dbReference type="Proteomes" id="UP000007013">
    <property type="component" value="Chromosome"/>
</dbReference>
<evidence type="ECO:0000256" key="1">
    <source>
        <dbReference type="SAM" id="SignalP"/>
    </source>
</evidence>
<dbReference type="RefSeq" id="WP_012374729.1">
    <property type="nucleotide sequence ID" value="NC_010571.1"/>
</dbReference>
<dbReference type="KEGG" id="ote:Oter_1909"/>
<dbReference type="STRING" id="452637.Oter_1909"/>
<evidence type="ECO:0000313" key="3">
    <source>
        <dbReference type="EMBL" id="ACB75192.1"/>
    </source>
</evidence>
<keyword evidence="4" id="KW-1185">Reference proteome</keyword>
<gene>
    <name evidence="3" type="ordered locus">Oter_1909</name>
</gene>
<organism evidence="3 4">
    <name type="scientific">Opitutus terrae (strain DSM 11246 / JCM 15787 / PB90-1)</name>
    <dbReference type="NCBI Taxonomy" id="452637"/>
    <lineage>
        <taxon>Bacteria</taxon>
        <taxon>Pseudomonadati</taxon>
        <taxon>Verrucomicrobiota</taxon>
        <taxon>Opitutia</taxon>
        <taxon>Opitutales</taxon>
        <taxon>Opitutaceae</taxon>
        <taxon>Opitutus</taxon>
    </lineage>
</organism>
<feature type="domain" description="DUF4097" evidence="2">
    <location>
        <begin position="40"/>
        <end position="305"/>
    </location>
</feature>